<feature type="active site" description="Acyl-thioester intermediate" evidence="4">
    <location>
        <position position="96"/>
    </location>
</feature>
<dbReference type="Proteomes" id="UP000235347">
    <property type="component" value="Unassembled WGS sequence"/>
</dbReference>
<reference evidence="8 9" key="1">
    <citation type="submission" date="2018-01" db="EMBL/GenBank/DDBJ databases">
        <title>Whole genome analyses suggest that Burkholderia sensu lato contains two further novel genera in the rhizoxinica-symbiotica group Mycetohabitans gen. nov., and Trinickia gen. nov.: implications for the evolution of diazotrophy and nodulation in the Burkholderiaceae.</title>
        <authorList>
            <person name="Estrada-de los Santos P."/>
            <person name="Palmer M."/>
            <person name="Chavez-Ramirez B."/>
            <person name="Beukes C."/>
            <person name="Steenkamp E.T."/>
            <person name="Hirsch A.M."/>
            <person name="Manyaka P."/>
            <person name="Maluk M."/>
            <person name="Lafos M."/>
            <person name="Crook M."/>
            <person name="Gross E."/>
            <person name="Simon M.F."/>
            <person name="Bueno dos Reis Junior F."/>
            <person name="Poole P.S."/>
            <person name="Venter S.N."/>
            <person name="James E.K."/>
        </authorList>
    </citation>
    <scope>NUCLEOTIDE SEQUENCE [LARGE SCALE GENOMIC DNA]</scope>
    <source>
        <strain evidence="8 9">GP25-8</strain>
    </source>
</reference>
<accession>A0A2N7W7I6</accession>
<dbReference type="SUPFAM" id="SSF53901">
    <property type="entry name" value="Thiolase-like"/>
    <property type="match status" value="2"/>
</dbReference>
<keyword evidence="9" id="KW-1185">Reference proteome</keyword>
<comment type="caution">
    <text evidence="8">The sequence shown here is derived from an EMBL/GenBank/DDBJ whole genome shotgun (WGS) entry which is preliminary data.</text>
</comment>
<dbReference type="CDD" id="cd00751">
    <property type="entry name" value="thiolase"/>
    <property type="match status" value="1"/>
</dbReference>
<dbReference type="FunFam" id="3.40.47.10:FF:000010">
    <property type="entry name" value="Acetyl-CoA acetyltransferase (Thiolase)"/>
    <property type="match status" value="1"/>
</dbReference>
<dbReference type="InterPro" id="IPR020610">
    <property type="entry name" value="Thiolase_AS"/>
</dbReference>
<feature type="active site" description="Proton acceptor" evidence="4">
    <location>
        <position position="357"/>
    </location>
</feature>
<sequence>MTDTTRSTEDPIMIVAAARTPMAGFQGDFASLTAPQLGSVAIAAALERSGLSPQRIDEVLMGCVLPAGLGQAPARQAALGAGLPLSAGCTTVNKMCGSGMRAAMFAHDMLVAGSVDVMVAGGMESMTNAPYLLPKARGGMRMGHGQVLDHMFLDGLEDAYDKGRLMGTFAEECAGAYGFTREAQDAFAIESLVRAKRANEDGSFAWEIAPVKVAGRKGDETTIARDEQPFKANIDKIATLKPAFSKTGTVTAANSSSISDGAAALVMMRASTAERLGVTPLARVVGHSTFAQEPSKFTTAPVGAIRKLLDKNDWRAREVDLFEINEAFAVVTMAAMKDHDIAHEKVNVNGGACALGHPIGASGARILVTLIGALRARGGKRGVASLCIGGGEATAMGIEIV</sequence>
<evidence type="ECO:0000313" key="8">
    <source>
        <dbReference type="EMBL" id="PMS25366.1"/>
    </source>
</evidence>
<dbReference type="Gene3D" id="3.40.47.10">
    <property type="match status" value="2"/>
</dbReference>
<evidence type="ECO:0000256" key="5">
    <source>
        <dbReference type="RuleBase" id="RU003557"/>
    </source>
</evidence>
<evidence type="ECO:0000256" key="3">
    <source>
        <dbReference type="ARBA" id="ARBA00023315"/>
    </source>
</evidence>
<dbReference type="PIRSF" id="PIRSF000429">
    <property type="entry name" value="Ac-CoA_Ac_transf"/>
    <property type="match status" value="1"/>
</dbReference>
<dbReference type="NCBIfam" id="NF005404">
    <property type="entry name" value="PRK06954.1"/>
    <property type="match status" value="1"/>
</dbReference>
<dbReference type="Pfam" id="PF00108">
    <property type="entry name" value="Thiolase_N"/>
    <property type="match status" value="1"/>
</dbReference>
<dbReference type="InterPro" id="IPR002155">
    <property type="entry name" value="Thiolase"/>
</dbReference>
<evidence type="ECO:0000259" key="6">
    <source>
        <dbReference type="Pfam" id="PF00108"/>
    </source>
</evidence>
<keyword evidence="2 5" id="KW-0808">Transferase</keyword>
<name>A0A2N7W7I6_9BURK</name>
<dbReference type="EC" id="2.3.1.9" evidence="8"/>
<dbReference type="InterPro" id="IPR020617">
    <property type="entry name" value="Thiolase_C"/>
</dbReference>
<dbReference type="PANTHER" id="PTHR18919:SF138">
    <property type="entry name" value="ACETYL-COA C-ACETYLTRANSFERASE"/>
    <property type="match status" value="1"/>
</dbReference>
<organism evidence="8 9">
    <name type="scientific">Trinickia soli</name>
    <dbReference type="NCBI Taxonomy" id="380675"/>
    <lineage>
        <taxon>Bacteria</taxon>
        <taxon>Pseudomonadati</taxon>
        <taxon>Pseudomonadota</taxon>
        <taxon>Betaproteobacteria</taxon>
        <taxon>Burkholderiales</taxon>
        <taxon>Burkholderiaceae</taxon>
        <taxon>Trinickia</taxon>
    </lineage>
</organism>
<dbReference type="NCBIfam" id="TIGR01930">
    <property type="entry name" value="AcCoA-C-Actrans"/>
    <property type="match status" value="1"/>
</dbReference>
<evidence type="ECO:0000256" key="1">
    <source>
        <dbReference type="ARBA" id="ARBA00010982"/>
    </source>
</evidence>
<feature type="domain" description="Thiolase C-terminal" evidence="7">
    <location>
        <begin position="279"/>
        <end position="399"/>
    </location>
</feature>
<dbReference type="Pfam" id="PF02803">
    <property type="entry name" value="Thiolase_C"/>
    <property type="match status" value="1"/>
</dbReference>
<evidence type="ECO:0000259" key="7">
    <source>
        <dbReference type="Pfam" id="PF02803"/>
    </source>
</evidence>
<evidence type="ECO:0000256" key="2">
    <source>
        <dbReference type="ARBA" id="ARBA00022679"/>
    </source>
</evidence>
<feature type="domain" description="Thiolase N-terminal" evidence="6">
    <location>
        <begin position="12"/>
        <end position="270"/>
    </location>
</feature>
<feature type="active site" description="Proton acceptor" evidence="4">
    <location>
        <position position="387"/>
    </location>
</feature>
<dbReference type="RefSeq" id="WP_102609756.1">
    <property type="nucleotide sequence ID" value="NZ_CADIKD010000010.1"/>
</dbReference>
<proteinExistence type="inferred from homology"/>
<gene>
    <name evidence="8" type="ORF">C0Z19_10510</name>
</gene>
<comment type="similarity">
    <text evidence="1 5">Belongs to the thiolase-like superfamily. Thiolase family.</text>
</comment>
<dbReference type="InterPro" id="IPR016039">
    <property type="entry name" value="Thiolase-like"/>
</dbReference>
<evidence type="ECO:0000256" key="4">
    <source>
        <dbReference type="PIRSR" id="PIRSR000429-1"/>
    </source>
</evidence>
<dbReference type="InterPro" id="IPR020616">
    <property type="entry name" value="Thiolase_N"/>
</dbReference>
<dbReference type="AlphaFoldDB" id="A0A2N7W7I6"/>
<dbReference type="GO" id="GO:0003985">
    <property type="term" value="F:acetyl-CoA C-acetyltransferase activity"/>
    <property type="evidence" value="ECO:0007669"/>
    <property type="project" value="UniProtKB-EC"/>
</dbReference>
<dbReference type="PROSITE" id="PS00099">
    <property type="entry name" value="THIOLASE_3"/>
    <property type="match status" value="1"/>
</dbReference>
<dbReference type="PANTHER" id="PTHR18919">
    <property type="entry name" value="ACETYL-COA C-ACYLTRANSFERASE"/>
    <property type="match status" value="1"/>
</dbReference>
<protein>
    <submittedName>
        <fullName evidence="8">Acetyl-CoA C-acyltransferase</fullName>
        <ecNumber evidence="8">2.3.1.9</ecNumber>
    </submittedName>
</protein>
<dbReference type="GO" id="GO:0044281">
    <property type="term" value="P:small molecule metabolic process"/>
    <property type="evidence" value="ECO:0007669"/>
    <property type="project" value="UniProtKB-ARBA"/>
</dbReference>
<keyword evidence="3 5" id="KW-0012">Acyltransferase</keyword>
<evidence type="ECO:0000313" key="9">
    <source>
        <dbReference type="Proteomes" id="UP000235347"/>
    </source>
</evidence>
<dbReference type="EMBL" id="PNYB01000007">
    <property type="protein sequence ID" value="PMS25366.1"/>
    <property type="molecule type" value="Genomic_DNA"/>
</dbReference>